<evidence type="ECO:0000256" key="11">
    <source>
        <dbReference type="ARBA" id="ARBA00023303"/>
    </source>
</evidence>
<dbReference type="GO" id="GO:0015252">
    <property type="term" value="F:proton channel activity"/>
    <property type="evidence" value="ECO:0007669"/>
    <property type="project" value="InterPro"/>
</dbReference>
<dbReference type="PANTHER" id="PTHR31462">
    <property type="entry name" value="ENDOSOMAL/LYSOSOMAL POTASSIUM CHANNEL TMEM175"/>
    <property type="match status" value="1"/>
</dbReference>
<dbReference type="Proteomes" id="UP000007089">
    <property type="component" value="Chromosome"/>
</dbReference>
<evidence type="ECO:0000256" key="10">
    <source>
        <dbReference type="ARBA" id="ARBA00023136"/>
    </source>
</evidence>
<comment type="subcellular location">
    <subcellularLocation>
        <location evidence="1">Membrane</location>
        <topology evidence="1">Multi-pass membrane protein</topology>
    </subcellularLocation>
</comment>
<keyword evidence="6" id="KW-0631">Potassium channel</keyword>
<evidence type="ECO:0000256" key="13">
    <source>
        <dbReference type="SAM" id="Phobius"/>
    </source>
</evidence>
<evidence type="ECO:0000256" key="8">
    <source>
        <dbReference type="ARBA" id="ARBA00022989"/>
    </source>
</evidence>
<dbReference type="AlphaFoldDB" id="B8JC26"/>
<accession>B8JC26</accession>
<reference evidence="14" key="1">
    <citation type="submission" date="2009-01" db="EMBL/GenBank/DDBJ databases">
        <title>Complete sequence of Anaeromyxobacter dehalogenans 2CP-1.</title>
        <authorList>
            <consortium name="US DOE Joint Genome Institute"/>
            <person name="Lucas S."/>
            <person name="Copeland A."/>
            <person name="Lapidus A."/>
            <person name="Glavina del Rio T."/>
            <person name="Dalin E."/>
            <person name="Tice H."/>
            <person name="Bruce D."/>
            <person name="Goodwin L."/>
            <person name="Pitluck S."/>
            <person name="Saunders E."/>
            <person name="Brettin T."/>
            <person name="Detter J.C."/>
            <person name="Han C."/>
            <person name="Larimer F."/>
            <person name="Land M."/>
            <person name="Hauser L."/>
            <person name="Kyrpides N."/>
            <person name="Ovchinnikova G."/>
            <person name="Beliaev A.S."/>
            <person name="Richardson P."/>
        </authorList>
    </citation>
    <scope>NUCLEOTIDE SEQUENCE</scope>
    <source>
        <strain evidence="14">2CP-1</strain>
    </source>
</reference>
<proteinExistence type="inferred from homology"/>
<dbReference type="PANTHER" id="PTHR31462:SF5">
    <property type="entry name" value="ENDOSOMAL_LYSOSOMAL PROTON CHANNEL TMEM175"/>
    <property type="match status" value="1"/>
</dbReference>
<dbReference type="GO" id="GO:0005267">
    <property type="term" value="F:potassium channel activity"/>
    <property type="evidence" value="ECO:0007669"/>
    <property type="project" value="UniProtKB-KW"/>
</dbReference>
<feature type="transmembrane region" description="Helical" evidence="13">
    <location>
        <begin position="70"/>
        <end position="94"/>
    </location>
</feature>
<organism evidence="14 15">
    <name type="scientific">Anaeromyxobacter dehalogenans (strain ATCC BAA-258 / DSM 21875 / 2CP-1)</name>
    <dbReference type="NCBI Taxonomy" id="455488"/>
    <lineage>
        <taxon>Bacteria</taxon>
        <taxon>Pseudomonadati</taxon>
        <taxon>Myxococcota</taxon>
        <taxon>Myxococcia</taxon>
        <taxon>Myxococcales</taxon>
        <taxon>Cystobacterineae</taxon>
        <taxon>Anaeromyxobacteraceae</taxon>
        <taxon>Anaeromyxobacter</taxon>
    </lineage>
</organism>
<dbReference type="RefSeq" id="WP_012631995.1">
    <property type="nucleotide sequence ID" value="NC_011891.1"/>
</dbReference>
<feature type="transmembrane region" description="Helical" evidence="13">
    <location>
        <begin position="37"/>
        <end position="58"/>
    </location>
</feature>
<comment type="catalytic activity">
    <reaction evidence="12">
        <text>K(+)(in) = K(+)(out)</text>
        <dbReference type="Rhea" id="RHEA:29463"/>
        <dbReference type="ChEBI" id="CHEBI:29103"/>
    </reaction>
</comment>
<evidence type="ECO:0000256" key="12">
    <source>
        <dbReference type="ARBA" id="ARBA00034430"/>
    </source>
</evidence>
<feature type="transmembrane region" description="Helical" evidence="13">
    <location>
        <begin position="106"/>
        <end position="127"/>
    </location>
</feature>
<evidence type="ECO:0008006" key="16">
    <source>
        <dbReference type="Google" id="ProtNLM"/>
    </source>
</evidence>
<dbReference type="KEGG" id="acp:A2cp1_0591"/>
<comment type="similarity">
    <text evidence="2">Belongs to the TMEM175 family.</text>
</comment>
<evidence type="ECO:0000256" key="2">
    <source>
        <dbReference type="ARBA" id="ARBA00006920"/>
    </source>
</evidence>
<evidence type="ECO:0000256" key="9">
    <source>
        <dbReference type="ARBA" id="ARBA00023065"/>
    </source>
</evidence>
<evidence type="ECO:0000256" key="7">
    <source>
        <dbReference type="ARBA" id="ARBA00022958"/>
    </source>
</evidence>
<name>B8JC26_ANAD2</name>
<keyword evidence="4" id="KW-0633">Potassium transport</keyword>
<feature type="transmembrane region" description="Helical" evidence="13">
    <location>
        <begin position="7"/>
        <end position="25"/>
    </location>
</feature>
<dbReference type="Pfam" id="PF06736">
    <property type="entry name" value="TMEM175"/>
    <property type="match status" value="1"/>
</dbReference>
<dbReference type="HOGENOM" id="CLU_090238_1_0_7"/>
<keyword evidence="8 13" id="KW-1133">Transmembrane helix</keyword>
<evidence type="ECO:0000256" key="6">
    <source>
        <dbReference type="ARBA" id="ARBA00022826"/>
    </source>
</evidence>
<protein>
    <recommendedName>
        <fullName evidence="16">Integral membrane protein</fullName>
    </recommendedName>
</protein>
<dbReference type="EMBL" id="CP001359">
    <property type="protein sequence ID" value="ACL63948.1"/>
    <property type="molecule type" value="Genomic_DNA"/>
</dbReference>
<dbReference type="GO" id="GO:0016020">
    <property type="term" value="C:membrane"/>
    <property type="evidence" value="ECO:0007669"/>
    <property type="project" value="UniProtKB-SubCell"/>
</dbReference>
<keyword evidence="15" id="KW-1185">Reference proteome</keyword>
<evidence type="ECO:0000256" key="3">
    <source>
        <dbReference type="ARBA" id="ARBA00022448"/>
    </source>
</evidence>
<evidence type="ECO:0000256" key="1">
    <source>
        <dbReference type="ARBA" id="ARBA00004141"/>
    </source>
</evidence>
<evidence type="ECO:0000256" key="4">
    <source>
        <dbReference type="ARBA" id="ARBA00022538"/>
    </source>
</evidence>
<evidence type="ECO:0000313" key="15">
    <source>
        <dbReference type="Proteomes" id="UP000007089"/>
    </source>
</evidence>
<keyword evidence="9" id="KW-0406">Ion transport</keyword>
<keyword evidence="3" id="KW-0813">Transport</keyword>
<sequence>MNKSRLEAFSDGVLAIIITIMVLELKAPPGDTLEALAAMRSTFLGYVLSFVYVGIYWNNHHHLMHTVHHVTGGIMWANLHLLFWLSLVPAVTAWADHYPSSPLPTALYGVVLLASALAWLVLQRAIIRAGGSLRRMIGADLKGKLSPLLYLTAIALSFVRTWAADAVYALVAALWFIPDRRIERRSGEGD</sequence>
<keyword evidence="5 13" id="KW-0812">Transmembrane</keyword>
<gene>
    <name evidence="14" type="ordered locus">A2cp1_0591</name>
</gene>
<keyword evidence="11" id="KW-0407">Ion channel</keyword>
<evidence type="ECO:0000313" key="14">
    <source>
        <dbReference type="EMBL" id="ACL63948.1"/>
    </source>
</evidence>
<feature type="transmembrane region" description="Helical" evidence="13">
    <location>
        <begin position="148"/>
        <end position="177"/>
    </location>
</feature>
<evidence type="ECO:0000256" key="5">
    <source>
        <dbReference type="ARBA" id="ARBA00022692"/>
    </source>
</evidence>
<dbReference type="InterPro" id="IPR010617">
    <property type="entry name" value="TMEM175-like"/>
</dbReference>
<keyword evidence="10 13" id="KW-0472">Membrane</keyword>
<keyword evidence="7" id="KW-0630">Potassium</keyword>